<accession>X1C8E6</accession>
<comment type="caution">
    <text evidence="2">The sequence shown here is derived from an EMBL/GenBank/DDBJ whole genome shotgun (WGS) entry which is preliminary data.</text>
</comment>
<dbReference type="EMBL" id="BART01020819">
    <property type="protein sequence ID" value="GAG92678.1"/>
    <property type="molecule type" value="Genomic_DNA"/>
</dbReference>
<organism evidence="2">
    <name type="scientific">marine sediment metagenome</name>
    <dbReference type="NCBI Taxonomy" id="412755"/>
    <lineage>
        <taxon>unclassified sequences</taxon>
        <taxon>metagenomes</taxon>
        <taxon>ecological metagenomes</taxon>
    </lineage>
</organism>
<name>X1C8E6_9ZZZZ</name>
<feature type="region of interest" description="Disordered" evidence="1">
    <location>
        <begin position="38"/>
        <end position="58"/>
    </location>
</feature>
<dbReference type="AlphaFoldDB" id="X1C8E6"/>
<reference evidence="2" key="1">
    <citation type="journal article" date="2014" name="Front. Microbiol.">
        <title>High frequency of phylogenetically diverse reductive dehalogenase-homologous genes in deep subseafloor sedimentary metagenomes.</title>
        <authorList>
            <person name="Kawai M."/>
            <person name="Futagami T."/>
            <person name="Toyoda A."/>
            <person name="Takaki Y."/>
            <person name="Nishi S."/>
            <person name="Hori S."/>
            <person name="Arai W."/>
            <person name="Tsubouchi T."/>
            <person name="Morono Y."/>
            <person name="Uchiyama I."/>
            <person name="Ito T."/>
            <person name="Fujiyama A."/>
            <person name="Inagaki F."/>
            <person name="Takami H."/>
        </authorList>
    </citation>
    <scope>NUCLEOTIDE SEQUENCE</scope>
    <source>
        <strain evidence="2">Expedition CK06-06</strain>
    </source>
</reference>
<proteinExistence type="predicted"/>
<evidence type="ECO:0000313" key="2">
    <source>
        <dbReference type="EMBL" id="GAG92678.1"/>
    </source>
</evidence>
<protein>
    <submittedName>
        <fullName evidence="2">Uncharacterized protein</fullName>
    </submittedName>
</protein>
<evidence type="ECO:0000256" key="1">
    <source>
        <dbReference type="SAM" id="MobiDB-lite"/>
    </source>
</evidence>
<gene>
    <name evidence="2" type="ORF">S01H4_38580</name>
</gene>
<sequence length="58" mass="6676">MIVPAEDWDRHQAIWLSGPDRKKDKKIRFAESRGLSVEEIDAEPQRMDSMSGKSMDSI</sequence>